<dbReference type="AlphaFoldDB" id="A0A0B9A1U7"/>
<dbReference type="OrthoDB" id="9771846at2"/>
<protein>
    <recommendedName>
        <fullName evidence="3">Glycosyltransferase family 1 protein</fullName>
    </recommendedName>
</protein>
<reference evidence="1 2" key="1">
    <citation type="submission" date="2014-11" db="EMBL/GenBank/DDBJ databases">
        <title>Draft Genome Sequence of Brevibacterium linens AE038-8.</title>
        <authorList>
            <person name="Maizel D."/>
            <person name="Utturkar S.M."/>
            <person name="Brown S.D."/>
            <person name="Ferrero M."/>
            <person name="Rosen B.P."/>
        </authorList>
    </citation>
    <scope>NUCLEOTIDE SEQUENCE [LARGE SCALE GENOMIC DNA]</scope>
    <source>
        <strain evidence="1 2">AE038-8</strain>
    </source>
</reference>
<name>A0A0B9A1U7_BRELN</name>
<gene>
    <name evidence="1" type="ORF">AE0388_1718</name>
</gene>
<evidence type="ECO:0008006" key="3">
    <source>
        <dbReference type="Google" id="ProtNLM"/>
    </source>
</evidence>
<evidence type="ECO:0000313" key="1">
    <source>
        <dbReference type="EMBL" id="KHS52735.1"/>
    </source>
</evidence>
<dbReference type="PATRIC" id="fig|1703.6.peg.1604"/>
<dbReference type="SUPFAM" id="SSF53756">
    <property type="entry name" value="UDP-Glycosyltransferase/glycogen phosphorylase"/>
    <property type="match status" value="1"/>
</dbReference>
<dbReference type="EMBL" id="JTJZ01000018">
    <property type="protein sequence ID" value="KHS52735.1"/>
    <property type="molecule type" value="Genomic_DNA"/>
</dbReference>
<dbReference type="RefSeq" id="WP_152609629.1">
    <property type="nucleotide sequence ID" value="NZ_JTJZ01000018.1"/>
</dbReference>
<proteinExistence type="predicted"/>
<sequence>MTDRPLIKVSRTLRKATRHQTGRNHKFPPIEHPRQEISKLAVTFEVEPGDLVSIAVESRCSSTSPEADGAGLLEIRAIDRNGLRTNIPGWAYMSSRVGEYHYLNTQGDDELALTQFKIRVPDQVNRIELYGHRWKRNIDTEIIGTVLVSRNHTGPILHTSTGKPLPVSAEYYREELEVPSHAGTASIRVPVRGGEKASNVPFSFEFSGEEGRPTLPQTQLPQHKEYGPISMANIQPRQEGVAEFRIPIPEGAKTIAVQGIAWFNSTPTIMENASIDFLPRDTEYIRRFLADLKPTDQLILIDTTAPPVGHDTLSLRPNNLALAWAESGIKVIFLPFSTIQDESPLPVGGILQLDRKQLPAVKHWLLENRHGPNNVYVCSSFPDHSAVTLVDMFNANGWNTVYECRDDMEEFNRVGYSKWYNPQFERRVLESVKYVTAVSVFLAAKLQSISTKDIPVTVTPNGVNRELIELSTHLRSDEVLYRRKDSKIFGYVGHLTDAWFDWDLLIRSATARPNYFFEIVGHGKPDYVTLPSNVKYLGPKPHSELIDIVSNWRAGLIPFVDSALTRSVDPNKIYEYYAWGLPCISAPMGSVDSYPCATVYNNQDEFIAALDEIISHSMLSNDLELIEVFLEECSWAARARQTTNILFGEA</sequence>
<dbReference type="Gene3D" id="3.40.50.2000">
    <property type="entry name" value="Glycogen Phosphorylase B"/>
    <property type="match status" value="2"/>
</dbReference>
<keyword evidence="2" id="KW-1185">Reference proteome</keyword>
<evidence type="ECO:0000313" key="2">
    <source>
        <dbReference type="Proteomes" id="UP000031488"/>
    </source>
</evidence>
<accession>A0A0B9A1U7</accession>
<organism evidence="1 2">
    <name type="scientific">Brevibacterium linens</name>
    <dbReference type="NCBI Taxonomy" id="1703"/>
    <lineage>
        <taxon>Bacteria</taxon>
        <taxon>Bacillati</taxon>
        <taxon>Actinomycetota</taxon>
        <taxon>Actinomycetes</taxon>
        <taxon>Micrococcales</taxon>
        <taxon>Brevibacteriaceae</taxon>
        <taxon>Brevibacterium</taxon>
    </lineage>
</organism>
<comment type="caution">
    <text evidence="1">The sequence shown here is derived from an EMBL/GenBank/DDBJ whole genome shotgun (WGS) entry which is preliminary data.</text>
</comment>
<dbReference type="Proteomes" id="UP000031488">
    <property type="component" value="Unassembled WGS sequence"/>
</dbReference>